<dbReference type="Gene3D" id="3.30.2000.30">
    <property type="match status" value="1"/>
</dbReference>
<comment type="caution">
    <text evidence="1">The sequence shown here is derived from an EMBL/GenBank/DDBJ whole genome shotgun (WGS) entry which is preliminary data.</text>
</comment>
<evidence type="ECO:0000313" key="2">
    <source>
        <dbReference type="Proteomes" id="UP000071927"/>
    </source>
</evidence>
<accession>A0A139R3U3</accession>
<dbReference type="InterPro" id="IPR053745">
    <property type="entry name" value="Viral_Tail_Comp_sf"/>
</dbReference>
<reference evidence="1 2" key="1">
    <citation type="submission" date="2016-01" db="EMBL/GenBank/DDBJ databases">
        <title>Highly variable Streptococcus oralis are common among viridans streptococci isolated from primates.</title>
        <authorList>
            <person name="Denapaite D."/>
            <person name="Rieger M."/>
            <person name="Koendgen S."/>
            <person name="Brueckner R."/>
            <person name="Ochigava I."/>
            <person name="Kappeler P."/>
            <person name="Maetz-Rensing K."/>
            <person name="Leendertz F."/>
            <person name="Hakenbeck R."/>
        </authorList>
    </citation>
    <scope>NUCLEOTIDE SEQUENCE [LARGE SCALE GENOMIC DNA]</scope>
    <source>
        <strain evidence="1 2">DD03</strain>
    </source>
</reference>
<dbReference type="RefSeq" id="WP_061459894.1">
    <property type="nucleotide sequence ID" value="NZ_KQ970571.1"/>
</dbReference>
<dbReference type="AlphaFoldDB" id="A0A139R3U3"/>
<name>A0A139R3U3_9STRE</name>
<protein>
    <submittedName>
        <fullName evidence="1">Phage capsid and scaffold</fullName>
    </submittedName>
</protein>
<dbReference type="Proteomes" id="UP000071927">
    <property type="component" value="Unassembled WGS sequence"/>
</dbReference>
<proteinExistence type="predicted"/>
<organism evidence="1 2">
    <name type="scientific">Streptococcus gallolyticus</name>
    <dbReference type="NCBI Taxonomy" id="315405"/>
    <lineage>
        <taxon>Bacteria</taxon>
        <taxon>Bacillati</taxon>
        <taxon>Bacillota</taxon>
        <taxon>Bacilli</taxon>
        <taxon>Lactobacillales</taxon>
        <taxon>Streptococcaceae</taxon>
        <taxon>Streptococcus</taxon>
    </lineage>
</organism>
<evidence type="ECO:0000313" key="1">
    <source>
        <dbReference type="EMBL" id="KXU09421.1"/>
    </source>
</evidence>
<dbReference type="PATRIC" id="fig|315405.12.peg.982"/>
<sequence length="129" mass="14675">MLNKQPDQQIHDELIKRSTALGLTAYPFLPEDGTLYPFMVISYTQIVPQPTKSYLLGAVSAQVDVWGTADDRKLVSDWIGKLMNEFSKIRRIGSTQWAMDLSSSTQIIKDNSTPELLYHGILDLKFKFH</sequence>
<dbReference type="EMBL" id="LQXV01000149">
    <property type="protein sequence ID" value="KXU09421.1"/>
    <property type="molecule type" value="Genomic_DNA"/>
</dbReference>
<gene>
    <name evidence="1" type="ORF">SGADD03_00826</name>
</gene>